<feature type="region of interest" description="Disordered" evidence="1">
    <location>
        <begin position="1"/>
        <end position="43"/>
    </location>
</feature>
<dbReference type="EMBL" id="LFIV01000079">
    <property type="protein sequence ID" value="KZL71069.1"/>
    <property type="molecule type" value="Genomic_DNA"/>
</dbReference>
<evidence type="ECO:0000313" key="2">
    <source>
        <dbReference type="EMBL" id="KZL71069.1"/>
    </source>
</evidence>
<name>A0A166SQV2_9PEZI</name>
<reference evidence="2 3" key="1">
    <citation type="submission" date="2015-06" db="EMBL/GenBank/DDBJ databases">
        <title>Survival trade-offs in plant roots during colonization by closely related pathogenic and mutualistic fungi.</title>
        <authorList>
            <person name="Hacquard S."/>
            <person name="Kracher B."/>
            <person name="Hiruma K."/>
            <person name="Weinman A."/>
            <person name="Muench P."/>
            <person name="Garrido Oter R."/>
            <person name="Ver Loren van Themaat E."/>
            <person name="Dallerey J.-F."/>
            <person name="Damm U."/>
            <person name="Henrissat B."/>
            <person name="Lespinet O."/>
            <person name="Thon M."/>
            <person name="Kemen E."/>
            <person name="McHardy A.C."/>
            <person name="Schulze-Lefert P."/>
            <person name="O'Connell R.J."/>
        </authorList>
    </citation>
    <scope>NUCLEOTIDE SEQUENCE [LARGE SCALE GENOMIC DNA]</scope>
    <source>
        <strain evidence="2 3">0861</strain>
    </source>
</reference>
<keyword evidence="3" id="KW-1185">Reference proteome</keyword>
<comment type="caution">
    <text evidence="2">The sequence shown here is derived from an EMBL/GenBank/DDBJ whole genome shotgun (WGS) entry which is preliminary data.</text>
</comment>
<proteinExistence type="predicted"/>
<accession>A0A166SQV2</accession>
<evidence type="ECO:0000313" key="3">
    <source>
        <dbReference type="Proteomes" id="UP000076552"/>
    </source>
</evidence>
<feature type="compositionally biased region" description="Basic residues" evidence="1">
    <location>
        <begin position="32"/>
        <end position="43"/>
    </location>
</feature>
<protein>
    <submittedName>
        <fullName evidence="2">Uncharacterized protein</fullName>
    </submittedName>
</protein>
<dbReference type="Proteomes" id="UP000076552">
    <property type="component" value="Unassembled WGS sequence"/>
</dbReference>
<dbReference type="AlphaFoldDB" id="A0A166SQV2"/>
<feature type="non-terminal residue" evidence="2">
    <location>
        <position position="1"/>
    </location>
</feature>
<sequence>LSASARPTRSRRPADSSASSARTARRLCAERRRSRVPRRRRNKRLALLPRVKAREGFPPDHPQNSGRRWWNIKKHTNQNVVFGLSCCCSAGGTSLVSLMGLSISAAALCIIRRNNAAFASSLCRSGGFMAGRAILESTRRETGEWVHDSLKYEMHQKHVPRRFPNVSLAMTFSCAG</sequence>
<evidence type="ECO:0000256" key="1">
    <source>
        <dbReference type="SAM" id="MobiDB-lite"/>
    </source>
</evidence>
<gene>
    <name evidence="2" type="ORF">CT0861_10617</name>
</gene>
<organism evidence="2 3">
    <name type="scientific">Colletotrichum tofieldiae</name>
    <dbReference type="NCBI Taxonomy" id="708197"/>
    <lineage>
        <taxon>Eukaryota</taxon>
        <taxon>Fungi</taxon>
        <taxon>Dikarya</taxon>
        <taxon>Ascomycota</taxon>
        <taxon>Pezizomycotina</taxon>
        <taxon>Sordariomycetes</taxon>
        <taxon>Hypocreomycetidae</taxon>
        <taxon>Glomerellales</taxon>
        <taxon>Glomerellaceae</taxon>
        <taxon>Colletotrichum</taxon>
        <taxon>Colletotrichum spaethianum species complex</taxon>
    </lineage>
</organism>